<dbReference type="Proteomes" id="UP000595254">
    <property type="component" value="Chromosome"/>
</dbReference>
<dbReference type="PANTHER" id="PTHR14136:SF37">
    <property type="entry name" value="PENTAPEPTIDE REPEAT-CONTAINING PROTEIN"/>
    <property type="match status" value="1"/>
</dbReference>
<keyword evidence="2" id="KW-1185">Reference proteome</keyword>
<dbReference type="EMBL" id="CP068053">
    <property type="protein sequence ID" value="QQT00772.1"/>
    <property type="molecule type" value="Genomic_DNA"/>
</dbReference>
<accession>A0A974NN80</accession>
<reference evidence="1 2" key="1">
    <citation type="submission" date="2021-01" db="EMBL/GenBank/DDBJ databases">
        <title>FDA dAtabase for Regulatory Grade micrObial Sequences (FDA-ARGOS): Supporting development and validation of Infectious Disease Dx tests.</title>
        <authorList>
            <person name="Nelson B."/>
            <person name="Plummer A."/>
            <person name="Tallon L."/>
            <person name="Sadzewicz L."/>
            <person name="Zhao X."/>
            <person name="Boylan J."/>
            <person name="Ott S."/>
            <person name="Bowen H."/>
            <person name="Vavikolanu K."/>
            <person name="Mehta A."/>
            <person name="Aluvathingal J."/>
            <person name="Nadendla S."/>
            <person name="Myers T."/>
            <person name="Yan Y."/>
            <person name="Sichtig H."/>
        </authorList>
    </citation>
    <scope>NUCLEOTIDE SEQUENCE [LARGE SCALE GENOMIC DNA]</scope>
    <source>
        <strain evidence="1 2">FDAARGOS_1161</strain>
    </source>
</reference>
<dbReference type="InterPro" id="IPR001646">
    <property type="entry name" value="5peptide_repeat"/>
</dbReference>
<dbReference type="SUPFAM" id="SSF141571">
    <property type="entry name" value="Pentapeptide repeat-like"/>
    <property type="match status" value="1"/>
</dbReference>
<evidence type="ECO:0000313" key="1">
    <source>
        <dbReference type="EMBL" id="QQT00772.1"/>
    </source>
</evidence>
<dbReference type="InterPro" id="IPR051082">
    <property type="entry name" value="Pentapeptide-BTB/POZ_domain"/>
</dbReference>
<sequence>MISNSSINELRPDCENCFGLCCVALPFGASADFPVDKEKGRPCPNLQSDFRCGIHKSLRQRGFKGCTVFECFGAGQKVSQGTFGGVHWNEGTDTAKKMFDVLPIMHQLHEMLWYLKEALTFSESRLIHSDLHKLFIETEQLTNQSADFLLALNIPAHRARVNPLLLQTSEFVRTAQPAQVSKKRKKLLNHRGADLMGVNLRGADLRTADFRGAYLIAADLRDTDLRKADFIGADFRDADIRGADLTGSIFLTQVQVNAAKGDAATKLPNLVSHPSHWSKNKKNDW</sequence>
<dbReference type="Pfam" id="PF00805">
    <property type="entry name" value="Pentapeptide"/>
    <property type="match status" value="2"/>
</dbReference>
<dbReference type="AlphaFoldDB" id="A0A974NN80"/>
<name>A0A974NN80_PERPY</name>
<organism evidence="1 2">
    <name type="scientific">Peribacillus psychrosaccharolyticus</name>
    <name type="common">Bacillus psychrosaccharolyticus</name>
    <dbReference type="NCBI Taxonomy" id="1407"/>
    <lineage>
        <taxon>Bacteria</taxon>
        <taxon>Bacillati</taxon>
        <taxon>Bacillota</taxon>
        <taxon>Bacilli</taxon>
        <taxon>Bacillales</taxon>
        <taxon>Bacillaceae</taxon>
        <taxon>Peribacillus</taxon>
    </lineage>
</organism>
<evidence type="ECO:0000313" key="2">
    <source>
        <dbReference type="Proteomes" id="UP000595254"/>
    </source>
</evidence>
<dbReference type="PANTHER" id="PTHR14136">
    <property type="entry name" value="BTB_POZ DOMAIN-CONTAINING PROTEIN KCTD9"/>
    <property type="match status" value="1"/>
</dbReference>
<dbReference type="Gene3D" id="2.160.20.80">
    <property type="entry name" value="E3 ubiquitin-protein ligase SopA"/>
    <property type="match status" value="1"/>
</dbReference>
<dbReference type="KEGG" id="ppsr:I6J18_02250"/>
<gene>
    <name evidence="1" type="ORF">I6J18_02250</name>
</gene>
<protein>
    <submittedName>
        <fullName evidence="1">Pentapeptide repeat-containing protein</fullName>
    </submittedName>
</protein>
<proteinExistence type="predicted"/>
<dbReference type="RefSeq" id="WP_040374352.1">
    <property type="nucleotide sequence ID" value="NZ_CP068053.1"/>
</dbReference>